<dbReference type="AlphaFoldDB" id="A0A4S8F8S1"/>
<dbReference type="EMBL" id="STFG01000004">
    <property type="protein sequence ID" value="THU03657.1"/>
    <property type="molecule type" value="Genomic_DNA"/>
</dbReference>
<dbReference type="OrthoDB" id="8790961at2"/>
<proteinExistence type="predicted"/>
<evidence type="ECO:0000313" key="1">
    <source>
        <dbReference type="EMBL" id="THU03657.1"/>
    </source>
</evidence>
<reference evidence="1 2" key="1">
    <citation type="journal article" date="2015" name="Antonie Van Leeuwenhoek">
        <title>Lampropedia puyangensis sp. nov., isolated from symptomatic bark of Populus ? euramericana canker and emended description of Lampropedia hyalina (Ehrenberg 1832) Lee et al. 2004.</title>
        <authorList>
            <person name="Li Y."/>
            <person name="Wang T."/>
            <person name="Piao C.G."/>
            <person name="Wang L.F."/>
            <person name="Tian G.Z."/>
            <person name="Zhu T.H."/>
            <person name="Guo M.W."/>
        </authorList>
    </citation>
    <scope>NUCLEOTIDE SEQUENCE [LARGE SCALE GENOMIC DNA]</scope>
    <source>
        <strain evidence="1 2">2-bin</strain>
    </source>
</reference>
<protein>
    <submittedName>
        <fullName evidence="1">DUF945 domain-containing protein</fullName>
    </submittedName>
</protein>
<evidence type="ECO:0000313" key="2">
    <source>
        <dbReference type="Proteomes" id="UP000308917"/>
    </source>
</evidence>
<gene>
    <name evidence="1" type="ORF">E9531_05565</name>
</gene>
<sequence>MGKRRWWLGLVVLVALAYAVSSWWLGREIEMQWRSGHAQLRERMGLPLELQSYQRGWFSAVATSQVRWDDALNAPVMVVQHRIDHGPLLGLRIGVVAVHSEAAFMLPNAVRDRSVSEAIPPLNGRALLHFDRSGSWEIRGDAFHLQDGDGGQWDIAPLRWDFQFAAAMHSVTSNLGWEGLQWKNSEGSSLQIGEVTARDEYHVPTDMQHVYEGQSRYAVSQLDVVNVFADGVPLADRKPYTWRASDLEWTLDTAVKNAFLDIKSALSAPSLRMDEQEAGPAQVAVSLRQIHTSTVEAVWPMLPALVREGRVSLAADAGVTLAQLQQAQSQVALLFQQGLRVEVDRFSFRTPEGVVEVDAQLDAPTLNATDVAFFPMSLASKLNAQVHVRMPESSLAAWLGPQAATLHIAQGLLARDGSDVQATLQYRGGYSTINGLPVDLMGLLP</sequence>
<name>A0A4S8F8S1_9BURK</name>
<keyword evidence="2" id="KW-1185">Reference proteome</keyword>
<comment type="caution">
    <text evidence="1">The sequence shown here is derived from an EMBL/GenBank/DDBJ whole genome shotgun (WGS) entry which is preliminary data.</text>
</comment>
<dbReference type="InterPro" id="IPR010352">
    <property type="entry name" value="DUF945"/>
</dbReference>
<dbReference type="RefSeq" id="WP_136572765.1">
    <property type="nucleotide sequence ID" value="NZ_STFG01000004.1"/>
</dbReference>
<accession>A0A4S8F8S1</accession>
<dbReference type="Pfam" id="PF06097">
    <property type="entry name" value="DUF945"/>
    <property type="match status" value="1"/>
</dbReference>
<organism evidence="1 2">
    <name type="scientific">Lampropedia puyangensis</name>
    <dbReference type="NCBI Taxonomy" id="1330072"/>
    <lineage>
        <taxon>Bacteria</taxon>
        <taxon>Pseudomonadati</taxon>
        <taxon>Pseudomonadota</taxon>
        <taxon>Betaproteobacteria</taxon>
        <taxon>Burkholderiales</taxon>
        <taxon>Comamonadaceae</taxon>
        <taxon>Lampropedia</taxon>
    </lineage>
</organism>
<dbReference type="Proteomes" id="UP000308917">
    <property type="component" value="Unassembled WGS sequence"/>
</dbReference>